<dbReference type="RefSeq" id="WP_083040483.1">
    <property type="nucleotide sequence ID" value="NZ_CP020557.1"/>
</dbReference>
<proteinExistence type="predicted"/>
<protein>
    <submittedName>
        <fullName evidence="1">Uncharacterized protein</fullName>
    </submittedName>
</protein>
<dbReference type="Proteomes" id="UP000192727">
    <property type="component" value="Chromosome"/>
</dbReference>
<accession>A0A1V0UUV8</accession>
<sequence>MNHRNKVMEALSMNREIEFSYKGELFALVYHKEGWCLVNRKENLSKYYKTNRELINEIRIDGYSFEELLQNENMRIEQIF</sequence>
<name>A0A1V0UUV8_9BACL</name>
<dbReference type="AlphaFoldDB" id="A0A1V0UUV8"/>
<gene>
    <name evidence="1" type="ORF">B7C51_14825</name>
</gene>
<dbReference type="EMBL" id="CP020557">
    <property type="protein sequence ID" value="ARF68792.1"/>
    <property type="molecule type" value="Genomic_DNA"/>
</dbReference>
<evidence type="ECO:0000313" key="1">
    <source>
        <dbReference type="EMBL" id="ARF68792.1"/>
    </source>
</evidence>
<evidence type="ECO:0000313" key="2">
    <source>
        <dbReference type="Proteomes" id="UP000192727"/>
    </source>
</evidence>
<reference evidence="1 2" key="1">
    <citation type="submission" date="2017-03" db="EMBL/GenBank/DDBJ databases">
        <title>Paenibacillus larvae genome sequencing.</title>
        <authorList>
            <person name="Dingman D.W."/>
        </authorList>
    </citation>
    <scope>NUCLEOTIDE SEQUENCE [LARGE SCALE GENOMIC DNA]</scope>
    <source>
        <strain evidence="1 2">SAG 10367</strain>
    </source>
</reference>
<organism evidence="1 2">
    <name type="scientific">Paenibacillus larvae subsp. pulvifaciens</name>
    <dbReference type="NCBI Taxonomy" id="1477"/>
    <lineage>
        <taxon>Bacteria</taxon>
        <taxon>Bacillati</taxon>
        <taxon>Bacillota</taxon>
        <taxon>Bacilli</taxon>
        <taxon>Bacillales</taxon>
        <taxon>Paenibacillaceae</taxon>
        <taxon>Paenibacillus</taxon>
    </lineage>
</organism>